<dbReference type="AlphaFoldDB" id="A0A3E2MXG6"/>
<protein>
    <submittedName>
        <fullName evidence="3">ESX-1 secretion-associated protein EspA</fullName>
    </submittedName>
</protein>
<dbReference type="InterPro" id="IPR043796">
    <property type="entry name" value="ESX-1_EspA/EspE-like"/>
</dbReference>
<feature type="transmembrane region" description="Helical" evidence="1">
    <location>
        <begin position="129"/>
        <end position="149"/>
    </location>
</feature>
<dbReference type="EMBL" id="PEDF01000068">
    <property type="protein sequence ID" value="RFZ42525.1"/>
    <property type="molecule type" value="Genomic_DNA"/>
</dbReference>
<evidence type="ECO:0000313" key="4">
    <source>
        <dbReference type="Proteomes" id="UP000257451"/>
    </source>
</evidence>
<comment type="caution">
    <text evidence="3">The sequence shown here is derived from an EMBL/GenBank/DDBJ whole genome shotgun (WGS) entry which is preliminary data.</text>
</comment>
<gene>
    <name evidence="3" type="primary">espA_6</name>
    <name evidence="3" type="ORF">DAVIS_02103</name>
</gene>
<evidence type="ECO:0000259" key="2">
    <source>
        <dbReference type="Pfam" id="PF18879"/>
    </source>
</evidence>
<reference evidence="3 4" key="1">
    <citation type="journal article" date="2018" name="Sci. Rep.">
        <title>Extensive genomic diversity among Mycobacterium marinum strains revealed by whole genome sequencing.</title>
        <authorList>
            <person name="Das S."/>
            <person name="Pettersson B.M."/>
            <person name="Behra P.R."/>
            <person name="Mallick A."/>
            <person name="Cheramie M."/>
            <person name="Ramesh M."/>
            <person name="Shirreff L."/>
            <person name="DuCote T."/>
            <person name="Dasgupta S."/>
            <person name="Ennis D.G."/>
            <person name="Kirsebom L.A."/>
        </authorList>
    </citation>
    <scope>NUCLEOTIDE SEQUENCE [LARGE SCALE GENOMIC DNA]</scope>
    <source>
        <strain evidence="3 4">Davis1</strain>
    </source>
</reference>
<feature type="domain" description="ESX-1 secretion-associated protein EspA/EspE-like" evidence="2">
    <location>
        <begin position="49"/>
        <end position="130"/>
    </location>
</feature>
<feature type="transmembrane region" description="Helical" evidence="1">
    <location>
        <begin position="161"/>
        <end position="179"/>
    </location>
</feature>
<sequence>MHLSRLLNWIRWIIAESGAENETNPLEEHLGSVICAVTEGFLGGGLAWLGDGGPEPGGCLIGSGAMFDDVAAHIAGLDPEGRWQGAAARAYSAQNSAQSQHAALIADLDRLAAELVSSQSGAVQDARDFICGEIGFVLFVFALCIYLELQGPEGQLASVQVAVPLCSSMLFLAAFRLILLHGTTSRNANDVEAVAQQLTDISASVPACSETIPGSPGMGLAAEVSM</sequence>
<dbReference type="Proteomes" id="UP000257451">
    <property type="component" value="Unassembled WGS sequence"/>
</dbReference>
<keyword evidence="1" id="KW-0472">Membrane</keyword>
<dbReference type="Pfam" id="PF18879">
    <property type="entry name" value="EspA_EspE"/>
    <property type="match status" value="1"/>
</dbReference>
<proteinExistence type="predicted"/>
<evidence type="ECO:0000256" key="1">
    <source>
        <dbReference type="SAM" id="Phobius"/>
    </source>
</evidence>
<accession>A0A3E2MXG6</accession>
<name>A0A3E2MXG6_MYCMR</name>
<organism evidence="3 4">
    <name type="scientific">Mycobacterium marinum</name>
    <dbReference type="NCBI Taxonomy" id="1781"/>
    <lineage>
        <taxon>Bacteria</taxon>
        <taxon>Bacillati</taxon>
        <taxon>Actinomycetota</taxon>
        <taxon>Actinomycetes</taxon>
        <taxon>Mycobacteriales</taxon>
        <taxon>Mycobacteriaceae</taxon>
        <taxon>Mycobacterium</taxon>
        <taxon>Mycobacterium ulcerans group</taxon>
    </lineage>
</organism>
<evidence type="ECO:0000313" key="3">
    <source>
        <dbReference type="EMBL" id="RFZ42525.1"/>
    </source>
</evidence>
<keyword evidence="1" id="KW-0812">Transmembrane</keyword>
<keyword evidence="1" id="KW-1133">Transmembrane helix</keyword>